<dbReference type="AlphaFoldDB" id="A0A543NI66"/>
<evidence type="ECO:0000256" key="5">
    <source>
        <dbReference type="ARBA" id="ARBA00022989"/>
    </source>
</evidence>
<evidence type="ECO:0000256" key="6">
    <source>
        <dbReference type="ARBA" id="ARBA00023136"/>
    </source>
</evidence>
<feature type="transmembrane region" description="Helical" evidence="7">
    <location>
        <begin position="141"/>
        <end position="159"/>
    </location>
</feature>
<reference evidence="9 10" key="1">
    <citation type="submission" date="2019-06" db="EMBL/GenBank/DDBJ databases">
        <title>Sequencing the genomes of 1000 actinobacteria strains.</title>
        <authorList>
            <person name="Klenk H.-P."/>
        </authorList>
    </citation>
    <scope>NUCLEOTIDE SEQUENCE [LARGE SCALE GENOMIC DNA]</scope>
    <source>
        <strain evidence="9 10">DSM 45015</strain>
    </source>
</reference>
<dbReference type="PANTHER" id="PTHR40074">
    <property type="entry name" value="O-ACETYLTRANSFERASE WECH"/>
    <property type="match status" value="1"/>
</dbReference>
<evidence type="ECO:0000256" key="7">
    <source>
        <dbReference type="SAM" id="Phobius"/>
    </source>
</evidence>
<evidence type="ECO:0000256" key="1">
    <source>
        <dbReference type="ARBA" id="ARBA00004651"/>
    </source>
</evidence>
<keyword evidence="5 7" id="KW-1133">Transmembrane helix</keyword>
<accession>A0A543NI66</accession>
<feature type="transmembrane region" description="Helical" evidence="7">
    <location>
        <begin position="100"/>
        <end position="121"/>
    </location>
</feature>
<dbReference type="Pfam" id="PF01757">
    <property type="entry name" value="Acyl_transf_3"/>
    <property type="match status" value="1"/>
</dbReference>
<feature type="domain" description="Acyltransferase 3" evidence="8">
    <location>
        <begin position="25"/>
        <end position="355"/>
    </location>
</feature>
<evidence type="ECO:0000256" key="4">
    <source>
        <dbReference type="ARBA" id="ARBA00022692"/>
    </source>
</evidence>
<feature type="transmembrane region" description="Helical" evidence="7">
    <location>
        <begin position="24"/>
        <end position="49"/>
    </location>
</feature>
<keyword evidence="9" id="KW-0012">Acyltransferase</keyword>
<dbReference type="GO" id="GO:0009246">
    <property type="term" value="P:enterobacterial common antigen biosynthetic process"/>
    <property type="evidence" value="ECO:0007669"/>
    <property type="project" value="TreeGrafter"/>
</dbReference>
<protein>
    <submittedName>
        <fullName evidence="9">Surface polysaccharide O-acyltransferase-like enzyme</fullName>
    </submittedName>
</protein>
<dbReference type="Proteomes" id="UP000317422">
    <property type="component" value="Unassembled WGS sequence"/>
</dbReference>
<feature type="transmembrane region" description="Helical" evidence="7">
    <location>
        <begin position="226"/>
        <end position="248"/>
    </location>
</feature>
<dbReference type="GO" id="GO:0016413">
    <property type="term" value="F:O-acetyltransferase activity"/>
    <property type="evidence" value="ECO:0007669"/>
    <property type="project" value="TreeGrafter"/>
</dbReference>
<evidence type="ECO:0000313" key="10">
    <source>
        <dbReference type="Proteomes" id="UP000317422"/>
    </source>
</evidence>
<gene>
    <name evidence="9" type="ORF">FHX37_1436</name>
</gene>
<dbReference type="InterPro" id="IPR002656">
    <property type="entry name" value="Acyl_transf_3_dom"/>
</dbReference>
<evidence type="ECO:0000259" key="8">
    <source>
        <dbReference type="Pfam" id="PF01757"/>
    </source>
</evidence>
<keyword evidence="9" id="KW-0808">Transferase</keyword>
<sequence length="369" mass="40323">MTTISRNQAPPPQRTVARSAAPSVVWLDVARVCAMLAVLGVHAVAPVVTTAYTELGSPTWWTANLVDATLLWCVPVFIMISGALLLGPRSEGLRTFYRKRFTRIGIPLVVWSGVYLLWEMWRSGIGAREAFRELLSGSPSLHLYFLFVLAGLYLLTPFLRVLVEYAMTPTLWCFAGLMSVVGMADQAIVALDGVGEPNAATRFLPFIGYYVMGYLLRDIEMPRARLWIAGVVFLVGVAGTAMGAALMASVEGEWGRLARYFYDYLSPTILVTSVAAYLVFQALGARLSKRHEEGRSSGPSRLLTPLANLSFGVFLVHVLVLHTLRDVTGIPDSPLLMLATTAGLAGVSLVVSLFVTMALRRIPWLRATV</sequence>
<dbReference type="EMBL" id="VFQC01000001">
    <property type="protein sequence ID" value="TQN31529.1"/>
    <property type="molecule type" value="Genomic_DNA"/>
</dbReference>
<evidence type="ECO:0000256" key="2">
    <source>
        <dbReference type="ARBA" id="ARBA00007400"/>
    </source>
</evidence>
<keyword evidence="3" id="KW-1003">Cell membrane</keyword>
<feature type="transmembrane region" description="Helical" evidence="7">
    <location>
        <begin position="171"/>
        <end position="191"/>
    </location>
</feature>
<feature type="transmembrane region" description="Helical" evidence="7">
    <location>
        <begin position="69"/>
        <end position="88"/>
    </location>
</feature>
<comment type="caution">
    <text evidence="9">The sequence shown here is derived from an EMBL/GenBank/DDBJ whole genome shotgun (WGS) entry which is preliminary data.</text>
</comment>
<feature type="transmembrane region" description="Helical" evidence="7">
    <location>
        <begin position="203"/>
        <end position="219"/>
    </location>
</feature>
<dbReference type="RefSeq" id="WP_141922934.1">
    <property type="nucleotide sequence ID" value="NZ_VFQC01000001.1"/>
</dbReference>
<keyword evidence="10" id="KW-1185">Reference proteome</keyword>
<name>A0A543NI66_9ACTN</name>
<keyword evidence="6 7" id="KW-0472">Membrane</keyword>
<dbReference type="OrthoDB" id="1072135at2"/>
<proteinExistence type="inferred from homology"/>
<feature type="transmembrane region" description="Helical" evidence="7">
    <location>
        <begin position="306"/>
        <end position="324"/>
    </location>
</feature>
<dbReference type="PANTHER" id="PTHR40074:SF2">
    <property type="entry name" value="O-ACETYLTRANSFERASE WECH"/>
    <property type="match status" value="1"/>
</dbReference>
<comment type="subcellular location">
    <subcellularLocation>
        <location evidence="1">Cell membrane</location>
        <topology evidence="1">Multi-pass membrane protein</topology>
    </subcellularLocation>
</comment>
<keyword evidence="4 7" id="KW-0812">Transmembrane</keyword>
<feature type="transmembrane region" description="Helical" evidence="7">
    <location>
        <begin position="336"/>
        <end position="359"/>
    </location>
</feature>
<dbReference type="GO" id="GO:0005886">
    <property type="term" value="C:plasma membrane"/>
    <property type="evidence" value="ECO:0007669"/>
    <property type="project" value="UniProtKB-SubCell"/>
</dbReference>
<evidence type="ECO:0000256" key="3">
    <source>
        <dbReference type="ARBA" id="ARBA00022475"/>
    </source>
</evidence>
<feature type="transmembrane region" description="Helical" evidence="7">
    <location>
        <begin position="268"/>
        <end position="285"/>
    </location>
</feature>
<evidence type="ECO:0000313" key="9">
    <source>
        <dbReference type="EMBL" id="TQN31529.1"/>
    </source>
</evidence>
<organism evidence="9 10">
    <name type="scientific">Haloactinospora alba</name>
    <dbReference type="NCBI Taxonomy" id="405555"/>
    <lineage>
        <taxon>Bacteria</taxon>
        <taxon>Bacillati</taxon>
        <taxon>Actinomycetota</taxon>
        <taxon>Actinomycetes</taxon>
        <taxon>Streptosporangiales</taxon>
        <taxon>Nocardiopsidaceae</taxon>
        <taxon>Haloactinospora</taxon>
    </lineage>
</organism>
<comment type="similarity">
    <text evidence="2">Belongs to the acyltransferase 3 family.</text>
</comment>